<feature type="domain" description="RRM" evidence="14">
    <location>
        <begin position="120"/>
        <end position="217"/>
    </location>
</feature>
<dbReference type="Pfam" id="PF05383">
    <property type="entry name" value="La"/>
    <property type="match status" value="1"/>
</dbReference>
<dbReference type="GO" id="GO:0007283">
    <property type="term" value="P:spermatogenesis"/>
    <property type="evidence" value="ECO:0007669"/>
    <property type="project" value="UniProtKB-KW"/>
</dbReference>
<dbReference type="CTD" id="51574"/>
<dbReference type="InterPro" id="IPR002344">
    <property type="entry name" value="Lupus_La"/>
</dbReference>
<dbReference type="KEGG" id="pxu:106126308"/>
<evidence type="ECO:0000256" key="9">
    <source>
        <dbReference type="ARBA" id="ARBA00023187"/>
    </source>
</evidence>
<evidence type="ECO:0000259" key="14">
    <source>
        <dbReference type="PROSITE" id="PS50102"/>
    </source>
</evidence>
<keyword evidence="9" id="KW-0508">mRNA splicing</keyword>
<dbReference type="GO" id="GO:0006397">
    <property type="term" value="P:mRNA processing"/>
    <property type="evidence" value="ECO:0007669"/>
    <property type="project" value="UniProtKB-KW"/>
</dbReference>
<evidence type="ECO:0000256" key="12">
    <source>
        <dbReference type="PROSITE-ProRule" id="PRU00332"/>
    </source>
</evidence>
<evidence type="ECO:0000256" key="1">
    <source>
        <dbReference type="ARBA" id="ARBA00004642"/>
    </source>
</evidence>
<feature type="compositionally biased region" description="Basic and acidic residues" evidence="13">
    <location>
        <begin position="265"/>
        <end position="290"/>
    </location>
</feature>
<dbReference type="InterPro" id="IPR036388">
    <property type="entry name" value="WH-like_DNA-bd_sf"/>
</dbReference>
<evidence type="ECO:0000256" key="6">
    <source>
        <dbReference type="ARBA" id="ARBA00022884"/>
    </source>
</evidence>
<dbReference type="PANTHER" id="PTHR22792:SF62">
    <property type="entry name" value="LA-RELATED PROTEIN 7"/>
    <property type="match status" value="1"/>
</dbReference>
<evidence type="ECO:0000259" key="15">
    <source>
        <dbReference type="PROSITE" id="PS50961"/>
    </source>
</evidence>
<keyword evidence="5" id="KW-0744">Spermatogenesis</keyword>
<evidence type="ECO:0000256" key="7">
    <source>
        <dbReference type="ARBA" id="ARBA00023015"/>
    </source>
</evidence>
<dbReference type="GO" id="GO:0003723">
    <property type="term" value="F:RNA binding"/>
    <property type="evidence" value="ECO:0007669"/>
    <property type="project" value="UniProtKB-UniRule"/>
</dbReference>
<comment type="subcellular location">
    <subcellularLocation>
        <location evidence="1">Nucleus</location>
        <location evidence="1">Nucleoplasm</location>
    </subcellularLocation>
</comment>
<dbReference type="Proteomes" id="UP000694872">
    <property type="component" value="Unplaced"/>
</dbReference>
<dbReference type="PROSITE" id="PS50102">
    <property type="entry name" value="RRM"/>
    <property type="match status" value="1"/>
</dbReference>
<proteinExistence type="predicted"/>
<dbReference type="GO" id="GO:0008380">
    <property type="term" value="P:RNA splicing"/>
    <property type="evidence" value="ECO:0007669"/>
    <property type="project" value="UniProtKB-KW"/>
</dbReference>
<dbReference type="PANTHER" id="PTHR22792">
    <property type="entry name" value="LUPUS LA PROTEIN-RELATED"/>
    <property type="match status" value="1"/>
</dbReference>
<dbReference type="GO" id="GO:0005654">
    <property type="term" value="C:nucleoplasm"/>
    <property type="evidence" value="ECO:0007669"/>
    <property type="project" value="UniProtKB-SubCell"/>
</dbReference>
<evidence type="ECO:0000256" key="5">
    <source>
        <dbReference type="ARBA" id="ARBA00022871"/>
    </source>
</evidence>
<dbReference type="SUPFAM" id="SSF54928">
    <property type="entry name" value="RNA-binding domain, RBD"/>
    <property type="match status" value="1"/>
</dbReference>
<protein>
    <recommendedName>
        <fullName evidence="2">La-related protein 7</fullName>
    </recommendedName>
    <alternativeName>
        <fullName evidence="11">La ribonucleoprotein domain family member 7</fullName>
    </alternativeName>
</protein>
<dbReference type="Gene3D" id="3.30.70.330">
    <property type="match status" value="1"/>
</dbReference>
<dbReference type="InterPro" id="IPR036390">
    <property type="entry name" value="WH_DNA-bd_sf"/>
</dbReference>
<dbReference type="InterPro" id="IPR012677">
    <property type="entry name" value="Nucleotide-bd_a/b_plait_sf"/>
</dbReference>
<dbReference type="CDD" id="cd12290">
    <property type="entry name" value="RRM1_LARP7"/>
    <property type="match status" value="1"/>
</dbReference>
<dbReference type="PROSITE" id="PS50961">
    <property type="entry name" value="HTH_LA"/>
    <property type="match status" value="1"/>
</dbReference>
<dbReference type="CDD" id="cd07323">
    <property type="entry name" value="LAM"/>
    <property type="match status" value="1"/>
</dbReference>
<dbReference type="SMART" id="SM00360">
    <property type="entry name" value="RRM"/>
    <property type="match status" value="1"/>
</dbReference>
<feature type="compositionally biased region" description="Basic and acidic residues" evidence="13">
    <location>
        <begin position="9"/>
        <end position="21"/>
    </location>
</feature>
<dbReference type="Pfam" id="PF00076">
    <property type="entry name" value="RRM_1"/>
    <property type="match status" value="1"/>
</dbReference>
<dbReference type="GeneID" id="106126308"/>
<evidence type="ECO:0000256" key="2">
    <source>
        <dbReference type="ARBA" id="ARBA00015867"/>
    </source>
</evidence>
<keyword evidence="3" id="KW-0507">mRNA processing</keyword>
<dbReference type="InterPro" id="IPR000504">
    <property type="entry name" value="RRM_dom"/>
</dbReference>
<organism evidence="16">
    <name type="scientific">Papilio xuthus</name>
    <name type="common">Asian swallowtail butterfly</name>
    <dbReference type="NCBI Taxonomy" id="66420"/>
    <lineage>
        <taxon>Eukaryota</taxon>
        <taxon>Metazoa</taxon>
        <taxon>Ecdysozoa</taxon>
        <taxon>Arthropoda</taxon>
        <taxon>Hexapoda</taxon>
        <taxon>Insecta</taxon>
        <taxon>Pterygota</taxon>
        <taxon>Neoptera</taxon>
        <taxon>Endopterygota</taxon>
        <taxon>Lepidoptera</taxon>
        <taxon>Glossata</taxon>
        <taxon>Ditrysia</taxon>
        <taxon>Papilionoidea</taxon>
        <taxon>Papilionidae</taxon>
        <taxon>Papilioninae</taxon>
        <taxon>Papilio</taxon>
    </lineage>
</organism>
<dbReference type="InterPro" id="IPR045180">
    <property type="entry name" value="La_dom_prot"/>
</dbReference>
<evidence type="ECO:0000313" key="16">
    <source>
        <dbReference type="RefSeq" id="XP_013179345.1"/>
    </source>
</evidence>
<dbReference type="SMART" id="SM00715">
    <property type="entry name" value="LA"/>
    <property type="match status" value="1"/>
</dbReference>
<keyword evidence="4" id="KW-0221">Differentiation</keyword>
<evidence type="ECO:0000256" key="10">
    <source>
        <dbReference type="ARBA" id="ARBA00023242"/>
    </source>
</evidence>
<dbReference type="PRINTS" id="PR00302">
    <property type="entry name" value="LUPUSLA"/>
</dbReference>
<evidence type="ECO:0000256" key="8">
    <source>
        <dbReference type="ARBA" id="ARBA00023163"/>
    </source>
</evidence>
<feature type="compositionally biased region" description="Basic residues" evidence="13">
    <location>
        <begin position="224"/>
        <end position="233"/>
    </location>
</feature>
<feature type="compositionally biased region" description="Basic and acidic residues" evidence="13">
    <location>
        <begin position="213"/>
        <end position="223"/>
    </location>
</feature>
<dbReference type="GO" id="GO:1990904">
    <property type="term" value="C:ribonucleoprotein complex"/>
    <property type="evidence" value="ECO:0007669"/>
    <property type="project" value="InterPro"/>
</dbReference>
<keyword evidence="8" id="KW-0804">Transcription</keyword>
<feature type="region of interest" description="Disordered" evidence="13">
    <location>
        <begin position="205"/>
        <end position="311"/>
    </location>
</feature>
<dbReference type="Gene3D" id="1.10.10.10">
    <property type="entry name" value="Winged helix-like DNA-binding domain superfamily/Winged helix DNA-binding domain"/>
    <property type="match status" value="1"/>
</dbReference>
<dbReference type="SUPFAM" id="SSF46785">
    <property type="entry name" value="Winged helix' DNA-binding domain"/>
    <property type="match status" value="1"/>
</dbReference>
<evidence type="ECO:0000256" key="13">
    <source>
        <dbReference type="SAM" id="MobiDB-lite"/>
    </source>
</evidence>
<gene>
    <name evidence="16" type="primary">LOC106126308</name>
</gene>
<dbReference type="InterPro" id="IPR035979">
    <property type="entry name" value="RBD_domain_sf"/>
</dbReference>
<feature type="domain" description="HTH La-type RNA-binding" evidence="15">
    <location>
        <begin position="27"/>
        <end position="117"/>
    </location>
</feature>
<name>A0AAJ7EJ53_PAPXU</name>
<accession>A0AAJ7EJ53</accession>
<evidence type="ECO:0000256" key="11">
    <source>
        <dbReference type="ARBA" id="ARBA00029640"/>
    </source>
</evidence>
<dbReference type="GO" id="GO:0030154">
    <property type="term" value="P:cell differentiation"/>
    <property type="evidence" value="ECO:0007669"/>
    <property type="project" value="UniProtKB-KW"/>
</dbReference>
<keyword evidence="7" id="KW-0805">Transcription regulation</keyword>
<feature type="compositionally biased region" description="Basic and acidic residues" evidence="13">
    <location>
        <begin position="234"/>
        <end position="258"/>
    </location>
</feature>
<feature type="region of interest" description="Disordered" evidence="13">
    <location>
        <begin position="1"/>
        <end position="21"/>
    </location>
</feature>
<dbReference type="InterPro" id="IPR006630">
    <property type="entry name" value="La_HTH"/>
</dbReference>
<dbReference type="InterPro" id="IPR034887">
    <property type="entry name" value="LARP7_RRM1"/>
</dbReference>
<sequence>MPESESVETVDRKQESKLENIPRKRIRHRKRQLYDNIIKQMEFYFSDANLSKDRYLNELVNKDPYVPISEFLKFNKISSMTQEIHDIAKALSHSTFLELSEDKLKVRRKTPLLPYDVDARTVYVESIPVKATQDWLKKVFSNYGHVAYISLPKFRNTQRIKGFGFIEFEKPQEAQKCINAFIKMGCKLPTCMPPEELSSIKMFSIDEPPNDANESKEEYEPPRKKNKKSKDKKKNLELKIEHDSDSERRVETPSEENKSIATPSEEGKTTDAESKDEMTSQDESKNDGSPRRKKKIKKRKTKNGAKDKTKLNKTEVQNGLWGLQVLPKCEWKALRNKYLNLQRKYMKEARAMHHSKKNVYTAIPASAAPTLEGESEIESSKTVAPLERIPGVFVEEVLPEPCLDVRLVKRTIKTNIHAQHVEAKEGLSEVIIRFDSAKAADEYCTNSNNRARVLCGAEEQEQWVRAEESRAAGKRPRARPRLPPAHAHTYTIRRVKYNKSHLSNLFF</sequence>
<feature type="compositionally biased region" description="Basic residues" evidence="13">
    <location>
        <begin position="291"/>
        <end position="303"/>
    </location>
</feature>
<keyword evidence="6 12" id="KW-0694">RNA-binding</keyword>
<dbReference type="RefSeq" id="XP_013179345.1">
    <property type="nucleotide sequence ID" value="XM_013323891.1"/>
</dbReference>
<dbReference type="AlphaFoldDB" id="A0AAJ7EJ53"/>
<evidence type="ECO:0000256" key="4">
    <source>
        <dbReference type="ARBA" id="ARBA00022782"/>
    </source>
</evidence>
<keyword evidence="10" id="KW-0539">Nucleus</keyword>
<reference evidence="16" key="1">
    <citation type="submission" date="2025-08" db="UniProtKB">
        <authorList>
            <consortium name="RefSeq"/>
        </authorList>
    </citation>
    <scope>IDENTIFICATION</scope>
</reference>
<evidence type="ECO:0000256" key="3">
    <source>
        <dbReference type="ARBA" id="ARBA00022664"/>
    </source>
</evidence>